<dbReference type="Pfam" id="PF08240">
    <property type="entry name" value="ADH_N"/>
    <property type="match status" value="1"/>
</dbReference>
<dbReference type="RefSeq" id="WP_249328373.1">
    <property type="nucleotide sequence ID" value="NZ_CP060635.1"/>
</dbReference>
<dbReference type="InterPro" id="IPR013154">
    <property type="entry name" value="ADH-like_N"/>
</dbReference>
<keyword evidence="6" id="KW-1185">Reference proteome</keyword>
<evidence type="ECO:0000256" key="1">
    <source>
        <dbReference type="ARBA" id="ARBA00022723"/>
    </source>
</evidence>
<keyword evidence="1" id="KW-0479">Metal-binding</keyword>
<dbReference type="SUPFAM" id="SSF51735">
    <property type="entry name" value="NAD(P)-binding Rossmann-fold domains"/>
    <property type="match status" value="1"/>
</dbReference>
<dbReference type="InterPro" id="IPR013149">
    <property type="entry name" value="ADH-like_C"/>
</dbReference>
<accession>A0A7G9GA15</accession>
<keyword evidence="2" id="KW-0862">Zinc</keyword>
<dbReference type="InterPro" id="IPR011032">
    <property type="entry name" value="GroES-like_sf"/>
</dbReference>
<dbReference type="Gene3D" id="3.90.180.10">
    <property type="entry name" value="Medium-chain alcohol dehydrogenases, catalytic domain"/>
    <property type="match status" value="1"/>
</dbReference>
<dbReference type="InterPro" id="IPR036291">
    <property type="entry name" value="NAD(P)-bd_dom_sf"/>
</dbReference>
<dbReference type="SUPFAM" id="SSF50129">
    <property type="entry name" value="GroES-like"/>
    <property type="match status" value="1"/>
</dbReference>
<gene>
    <name evidence="5" type="ORF">H9Q79_12035</name>
</gene>
<evidence type="ECO:0000313" key="6">
    <source>
        <dbReference type="Proteomes" id="UP000515860"/>
    </source>
</evidence>
<evidence type="ECO:0000256" key="2">
    <source>
        <dbReference type="ARBA" id="ARBA00022833"/>
    </source>
</evidence>
<organism evidence="5 6">
    <name type="scientific">Wansuia hejianensis</name>
    <dbReference type="NCBI Taxonomy" id="2763667"/>
    <lineage>
        <taxon>Bacteria</taxon>
        <taxon>Bacillati</taxon>
        <taxon>Bacillota</taxon>
        <taxon>Clostridia</taxon>
        <taxon>Lachnospirales</taxon>
        <taxon>Lachnospiraceae</taxon>
        <taxon>Wansuia</taxon>
    </lineage>
</organism>
<protein>
    <submittedName>
        <fullName evidence="5">Alcohol dehydrogenase catalytic domain-containing protein</fullName>
    </submittedName>
</protein>
<keyword evidence="3" id="KW-0560">Oxidoreductase</keyword>
<dbReference type="KEGG" id="whj:H9Q79_12035"/>
<dbReference type="PANTHER" id="PTHR43401">
    <property type="entry name" value="L-THREONINE 3-DEHYDROGENASE"/>
    <property type="match status" value="1"/>
</dbReference>
<dbReference type="InterPro" id="IPR020843">
    <property type="entry name" value="ER"/>
</dbReference>
<dbReference type="AlphaFoldDB" id="A0A7G9GA15"/>
<dbReference type="PANTHER" id="PTHR43401:SF2">
    <property type="entry name" value="L-THREONINE 3-DEHYDROGENASE"/>
    <property type="match status" value="1"/>
</dbReference>
<proteinExistence type="predicted"/>
<reference evidence="5 6" key="1">
    <citation type="submission" date="2020-08" db="EMBL/GenBank/DDBJ databases">
        <authorList>
            <person name="Liu C."/>
            <person name="Sun Q."/>
        </authorList>
    </citation>
    <scope>NUCLEOTIDE SEQUENCE [LARGE SCALE GENOMIC DNA]</scope>
    <source>
        <strain evidence="5 6">NSJ-29</strain>
    </source>
</reference>
<sequence>MKSLLMPEIGKLELIEDELPVCGEEEAVVRIKYAGICGSDLHIIAGDNARAKVPLILGHECCGTVCQIHSKRRADLKPGDKVTVHAVNGCGVCDNCRNGRENLCEHVKIMGTEIHGMFREYIKVRADRLLRFEDDVDMRAAALVEPLTIGVHDVRRAKVQAGEEVFISGCGTIGLLIGMVARLSGARVVLSEINDGRIETGKRFGFTVLDRKSEDFSRQCAQLTRGKLFDKVFEVSGVEGGFQDCLDMVKPGATLVQVGMPGVNFHDFNVSRIIFNEINFLGVRNSCSRSMSEAVKLVNRGVLNEQLMQMISEIYPKEKAVEAFHHARTDKNALKILIDFEG</sequence>
<dbReference type="EMBL" id="CP060635">
    <property type="protein sequence ID" value="QNM07647.1"/>
    <property type="molecule type" value="Genomic_DNA"/>
</dbReference>
<dbReference type="Pfam" id="PF00107">
    <property type="entry name" value="ADH_zinc_N"/>
    <property type="match status" value="1"/>
</dbReference>
<evidence type="ECO:0000313" key="5">
    <source>
        <dbReference type="EMBL" id="QNM07647.1"/>
    </source>
</evidence>
<evidence type="ECO:0000256" key="3">
    <source>
        <dbReference type="ARBA" id="ARBA00023002"/>
    </source>
</evidence>
<dbReference type="GO" id="GO:0016491">
    <property type="term" value="F:oxidoreductase activity"/>
    <property type="evidence" value="ECO:0007669"/>
    <property type="project" value="UniProtKB-KW"/>
</dbReference>
<dbReference type="Gene3D" id="3.40.50.720">
    <property type="entry name" value="NAD(P)-binding Rossmann-like Domain"/>
    <property type="match status" value="1"/>
</dbReference>
<dbReference type="SMART" id="SM00829">
    <property type="entry name" value="PKS_ER"/>
    <property type="match status" value="1"/>
</dbReference>
<dbReference type="GO" id="GO:0046872">
    <property type="term" value="F:metal ion binding"/>
    <property type="evidence" value="ECO:0007669"/>
    <property type="project" value="UniProtKB-KW"/>
</dbReference>
<name>A0A7G9GA15_9FIRM</name>
<evidence type="ECO:0000259" key="4">
    <source>
        <dbReference type="SMART" id="SM00829"/>
    </source>
</evidence>
<dbReference type="Proteomes" id="UP000515860">
    <property type="component" value="Chromosome"/>
</dbReference>
<feature type="domain" description="Enoyl reductase (ER)" evidence="4">
    <location>
        <begin position="10"/>
        <end position="338"/>
    </location>
</feature>
<dbReference type="InterPro" id="IPR050129">
    <property type="entry name" value="Zn_alcohol_dh"/>
</dbReference>